<evidence type="ECO:0000313" key="1">
    <source>
        <dbReference type="EMBL" id="KAJ1674786.1"/>
    </source>
</evidence>
<feature type="non-terminal residue" evidence="1">
    <location>
        <position position="1"/>
    </location>
</feature>
<evidence type="ECO:0000313" key="2">
    <source>
        <dbReference type="Proteomes" id="UP001145114"/>
    </source>
</evidence>
<keyword evidence="2" id="KW-1185">Reference proteome</keyword>
<organism evidence="1 2">
    <name type="scientific">Spiromyces aspiralis</name>
    <dbReference type="NCBI Taxonomy" id="68401"/>
    <lineage>
        <taxon>Eukaryota</taxon>
        <taxon>Fungi</taxon>
        <taxon>Fungi incertae sedis</taxon>
        <taxon>Zoopagomycota</taxon>
        <taxon>Kickxellomycotina</taxon>
        <taxon>Kickxellomycetes</taxon>
        <taxon>Kickxellales</taxon>
        <taxon>Kickxellaceae</taxon>
        <taxon>Spiromyces</taxon>
    </lineage>
</organism>
<dbReference type="Proteomes" id="UP001145114">
    <property type="component" value="Unassembled WGS sequence"/>
</dbReference>
<comment type="caution">
    <text evidence="1">The sequence shown here is derived from an EMBL/GenBank/DDBJ whole genome shotgun (WGS) entry which is preliminary data.</text>
</comment>
<protein>
    <submittedName>
        <fullName evidence="1">Cytochrome c oxidase subunit 6B</fullName>
    </submittedName>
</protein>
<accession>A0ACC1HHI1</accession>
<gene>
    <name evidence="1" type="primary">COX12</name>
    <name evidence="1" type="ORF">EV182_002561</name>
</gene>
<sequence length="85" mass="9639">ESHTMSGPTKSIVNTAGFDPRFPNVNQTKSCWQNYVDYNKCIDVKGEDYAPCKKFLKAVQSLCPDEWVNNWNDSKDNGVNPSIHD</sequence>
<reference evidence="1" key="1">
    <citation type="submission" date="2022-06" db="EMBL/GenBank/DDBJ databases">
        <title>Phylogenomic reconstructions and comparative analyses of Kickxellomycotina fungi.</title>
        <authorList>
            <person name="Reynolds N.K."/>
            <person name="Stajich J.E."/>
            <person name="Barry K."/>
            <person name="Grigoriev I.V."/>
            <person name="Crous P."/>
            <person name="Smith M.E."/>
        </authorList>
    </citation>
    <scope>NUCLEOTIDE SEQUENCE</scope>
    <source>
        <strain evidence="1">RSA 2271</strain>
    </source>
</reference>
<dbReference type="EMBL" id="JAMZIH010005687">
    <property type="protein sequence ID" value="KAJ1674786.1"/>
    <property type="molecule type" value="Genomic_DNA"/>
</dbReference>
<proteinExistence type="predicted"/>
<name>A0ACC1HHI1_9FUNG</name>